<comment type="catalytic activity">
    <reaction evidence="10">
        <text>DNA(n) + a 2'-deoxyribonucleoside 5'-triphosphate = DNA(n+1) + diphosphate</text>
        <dbReference type="Rhea" id="RHEA:22508"/>
        <dbReference type="Rhea" id="RHEA-COMP:17339"/>
        <dbReference type="Rhea" id="RHEA-COMP:17340"/>
        <dbReference type="ChEBI" id="CHEBI:33019"/>
        <dbReference type="ChEBI" id="CHEBI:61560"/>
        <dbReference type="ChEBI" id="CHEBI:173112"/>
        <dbReference type="EC" id="2.7.7.7"/>
    </reaction>
</comment>
<dbReference type="InterPro" id="IPR004365">
    <property type="entry name" value="NA-bd_OB_tRNA"/>
</dbReference>
<comment type="function">
    <text evidence="9">DNA polymerase III is a complex, multichain enzyme responsible for most of the replicative synthesis in bacteria. This DNA polymerase also exhibits 3' to 5' exonuclease activity. The alpha chain is the DNA polymerase.</text>
</comment>
<evidence type="ECO:0000313" key="13">
    <source>
        <dbReference type="EMBL" id="SCZ80120.1"/>
    </source>
</evidence>
<dbReference type="NCBIfam" id="NF005298">
    <property type="entry name" value="PRK06826.1"/>
    <property type="match status" value="1"/>
</dbReference>
<dbReference type="SMART" id="SM00481">
    <property type="entry name" value="POLIIIAc"/>
    <property type="match status" value="1"/>
</dbReference>
<dbReference type="NCBIfam" id="TIGR00594">
    <property type="entry name" value="polc"/>
    <property type="match status" value="1"/>
</dbReference>
<dbReference type="AlphaFoldDB" id="A0A1G5S2P0"/>
<dbReference type="InterPro" id="IPR003141">
    <property type="entry name" value="Pol/His_phosphatase_N"/>
</dbReference>
<dbReference type="Pfam" id="PF02811">
    <property type="entry name" value="PHP"/>
    <property type="match status" value="1"/>
</dbReference>
<dbReference type="GO" id="GO:0003676">
    <property type="term" value="F:nucleic acid binding"/>
    <property type="evidence" value="ECO:0007669"/>
    <property type="project" value="InterPro"/>
</dbReference>
<dbReference type="PANTHER" id="PTHR32294">
    <property type="entry name" value="DNA POLYMERASE III SUBUNIT ALPHA"/>
    <property type="match status" value="1"/>
</dbReference>
<dbReference type="RefSeq" id="WP_090163348.1">
    <property type="nucleotide sequence ID" value="NZ_FMWK01000012.1"/>
</dbReference>
<comment type="similarity">
    <text evidence="2">Belongs to the DNA polymerase type-C family. DnaE subfamily.</text>
</comment>
<dbReference type="CDD" id="cd04485">
    <property type="entry name" value="DnaE_OBF"/>
    <property type="match status" value="1"/>
</dbReference>
<dbReference type="InterPro" id="IPR041931">
    <property type="entry name" value="DNA_pol3_alpha_thumb_dom"/>
</dbReference>
<dbReference type="InterPro" id="IPR016195">
    <property type="entry name" value="Pol/histidinol_Pase-like"/>
</dbReference>
<dbReference type="Pfam" id="PF17657">
    <property type="entry name" value="DNA_pol3_finger"/>
    <property type="match status" value="1"/>
</dbReference>
<dbReference type="Pfam" id="PF07733">
    <property type="entry name" value="DNA_pol3_alpha"/>
    <property type="match status" value="1"/>
</dbReference>
<keyword evidence="5" id="KW-0808">Transferase</keyword>
<evidence type="ECO:0000256" key="2">
    <source>
        <dbReference type="ARBA" id="ARBA00009496"/>
    </source>
</evidence>
<dbReference type="Gene3D" id="3.20.20.140">
    <property type="entry name" value="Metal-dependent hydrolases"/>
    <property type="match status" value="1"/>
</dbReference>
<dbReference type="GO" id="GO:0006260">
    <property type="term" value="P:DNA replication"/>
    <property type="evidence" value="ECO:0007669"/>
    <property type="project" value="UniProtKB-KW"/>
</dbReference>
<evidence type="ECO:0000256" key="5">
    <source>
        <dbReference type="ARBA" id="ARBA00022679"/>
    </source>
</evidence>
<dbReference type="Pfam" id="PF01336">
    <property type="entry name" value="tRNA_anti-codon"/>
    <property type="match status" value="1"/>
</dbReference>
<evidence type="ECO:0000256" key="9">
    <source>
        <dbReference type="ARBA" id="ARBA00025611"/>
    </source>
</evidence>
<evidence type="ECO:0000256" key="6">
    <source>
        <dbReference type="ARBA" id="ARBA00022695"/>
    </source>
</evidence>
<dbReference type="CDD" id="cd12113">
    <property type="entry name" value="PHP_PolIIIA_DnaE3"/>
    <property type="match status" value="1"/>
</dbReference>
<dbReference type="Gene3D" id="1.10.150.870">
    <property type="match status" value="1"/>
</dbReference>
<evidence type="ECO:0000313" key="14">
    <source>
        <dbReference type="Proteomes" id="UP000199428"/>
    </source>
</evidence>
<keyword evidence="6" id="KW-0548">Nucleotidyltransferase</keyword>
<dbReference type="Pfam" id="PF14579">
    <property type="entry name" value="HHH_6"/>
    <property type="match status" value="1"/>
</dbReference>
<dbReference type="SUPFAM" id="SSF89550">
    <property type="entry name" value="PHP domain-like"/>
    <property type="match status" value="1"/>
</dbReference>
<protein>
    <recommendedName>
        <fullName evidence="4">DNA polymerase III subunit alpha</fullName>
        <ecNumber evidence="3">2.7.7.7</ecNumber>
    </recommendedName>
</protein>
<gene>
    <name evidence="13" type="ORF">SAMN02910350_02128</name>
</gene>
<dbReference type="EC" id="2.7.7.7" evidence="3"/>
<dbReference type="InterPro" id="IPR004805">
    <property type="entry name" value="DnaE2/DnaE/PolC"/>
</dbReference>
<proteinExistence type="inferred from homology"/>
<feature type="compositionally biased region" description="Acidic residues" evidence="11">
    <location>
        <begin position="981"/>
        <end position="992"/>
    </location>
</feature>
<dbReference type="PANTHER" id="PTHR32294:SF0">
    <property type="entry name" value="DNA POLYMERASE III SUBUNIT ALPHA"/>
    <property type="match status" value="1"/>
</dbReference>
<reference evidence="13 14" key="1">
    <citation type="submission" date="2016-10" db="EMBL/GenBank/DDBJ databases">
        <authorList>
            <person name="de Groot N.N."/>
        </authorList>
    </citation>
    <scope>NUCLEOTIDE SEQUENCE [LARGE SCALE GENOMIC DNA]</scope>
    <source>
        <strain evidence="13 14">DSM 10317</strain>
    </source>
</reference>
<evidence type="ECO:0000256" key="11">
    <source>
        <dbReference type="SAM" id="MobiDB-lite"/>
    </source>
</evidence>
<accession>A0A1G5S2P0</accession>
<dbReference type="InterPro" id="IPR029460">
    <property type="entry name" value="DNAPol_HHH"/>
</dbReference>
<evidence type="ECO:0000256" key="8">
    <source>
        <dbReference type="ARBA" id="ARBA00022932"/>
    </source>
</evidence>
<keyword evidence="8" id="KW-0239">DNA-directed DNA polymerase</keyword>
<dbReference type="InterPro" id="IPR004013">
    <property type="entry name" value="PHP_dom"/>
</dbReference>
<evidence type="ECO:0000256" key="7">
    <source>
        <dbReference type="ARBA" id="ARBA00022705"/>
    </source>
</evidence>
<evidence type="ECO:0000256" key="3">
    <source>
        <dbReference type="ARBA" id="ARBA00012417"/>
    </source>
</evidence>
<dbReference type="Gene3D" id="1.10.10.1600">
    <property type="entry name" value="Bacterial DNA polymerase III alpha subunit, thumb domain"/>
    <property type="match status" value="1"/>
</dbReference>
<comment type="subcellular location">
    <subcellularLocation>
        <location evidence="1">Cytoplasm</location>
    </subcellularLocation>
</comment>
<dbReference type="NCBIfam" id="NF004226">
    <property type="entry name" value="PRK05673.1"/>
    <property type="match status" value="1"/>
</dbReference>
<keyword evidence="7" id="KW-0235">DNA replication</keyword>
<feature type="region of interest" description="Disordered" evidence="11">
    <location>
        <begin position="975"/>
        <end position="995"/>
    </location>
</feature>
<dbReference type="GO" id="GO:0005737">
    <property type="term" value="C:cytoplasm"/>
    <property type="evidence" value="ECO:0007669"/>
    <property type="project" value="UniProtKB-SubCell"/>
</dbReference>
<sequence>MSFVHLHTHTEYSLLDGSNKIKSYVAKCKENGMTAAAITDHGNMYGVTKFYDECMAQGVKPVIGCEVYVAPGSRFDREMVKGDDRYYHLILLAENNVGYHNLIKIVSAGYVDGFYYKPRVDFEILEKYHEGLICLSACLAGEVARALAREQYEEAKAIALKYRDLFGAENYFLEMQDHGIDLQKNVNQGLMRLSKETGIPLVATNDCHYTDKEDAYSHDVLLCIQTGAKMDDMDRLRFETEEFYVKTEEEMLDLFPYAKEAVFRTQEIADRCNVEIEYHIAGLPPFAVPEGYDAWTYLNKICFDGLKERYGDDAHLYEERLTYELNTIREMGYIEYFLIVWDFINYARTHDIPVGPGRGSAAGSLISYTTGITDIDPMKYNLVFERFLNPERVSMPDIDTDFDPEGREEVIDYVRKKYGDDCVTQIVTFGTLKPKSVVQDVGRVMGLPIPFTNSIKKLIPDVLPDGKKVTIANAIQYGSELKAMYESDDEVHKLLDICKSLEGLPRNTGVHAAGVVISGKPTDEYMPLALGKGDVIITQYEKEVIEEIGLLKMDFLGLRNLTVINDTLKQVEKNYGIKLDLHDIDYNDKGAMELFAAGKTDGVFQFESAGMKSLLKQLNPTQIGDLILANAVYRPGPMDFIPNIIECKNTGKESPFIKRFPLLNDVLADTYGFPVYQEQVMQIMTTCAGYTLGRADNVRRMMSKKKRDKLAAERPTFVKGCFDKNGISAEEADWLFDQLMPFAEYGFNKSHAAAYSYVAVQTAYLKKYYPLEFMAALMTSVLNSSTKIAEYIAVCRESGIELLPPDVNYGEADFAVDNGKIRYGLSAIKSVGSNTIAAIIEDRKINGLYRDLEDFIKRVLKYDANKRTVENLIKAGALDSLEGNRRQKCCIYEVIMDSVNKTRKNDIEGQMSLFDFADDEQKESLKVNLPDLDEFPREILLSFEKELMGIYVSGHPLDDFLPLLSKNVTAHASEFDTAKDEGEEVSFGDTEESGGASIKDGSEVILGGIIMEAALRYSAKGNAYCNITLEDLSGTVKVLAFAKTYDRVRSLLVEGNKVFIKGRVQNDGEREAILICEDVKAFDDCKREVWIQFEDKNQYEASESTLADSIRAMDGNDNIVIYLKAEKAKKVMPPSWGISVTDDNIKALSGKFGADNVRVVEKKLEFARNAKY</sequence>
<dbReference type="EMBL" id="FMWK01000012">
    <property type="protein sequence ID" value="SCZ80120.1"/>
    <property type="molecule type" value="Genomic_DNA"/>
</dbReference>
<organism evidence="13 14">
    <name type="scientific">Pseudobutyrivibrio xylanivorans</name>
    <dbReference type="NCBI Taxonomy" id="185007"/>
    <lineage>
        <taxon>Bacteria</taxon>
        <taxon>Bacillati</taxon>
        <taxon>Bacillota</taxon>
        <taxon>Clostridia</taxon>
        <taxon>Lachnospirales</taxon>
        <taxon>Lachnospiraceae</taxon>
        <taxon>Pseudobutyrivibrio</taxon>
    </lineage>
</organism>
<feature type="domain" description="Polymerase/histidinol phosphatase N-terminal" evidence="12">
    <location>
        <begin position="4"/>
        <end position="71"/>
    </location>
</feature>
<name>A0A1G5S2P0_PSEXY</name>
<evidence type="ECO:0000256" key="10">
    <source>
        <dbReference type="ARBA" id="ARBA00049244"/>
    </source>
</evidence>
<evidence type="ECO:0000256" key="4">
    <source>
        <dbReference type="ARBA" id="ARBA00019114"/>
    </source>
</evidence>
<dbReference type="GO" id="GO:0008408">
    <property type="term" value="F:3'-5' exonuclease activity"/>
    <property type="evidence" value="ECO:0007669"/>
    <property type="project" value="InterPro"/>
</dbReference>
<dbReference type="GO" id="GO:0003887">
    <property type="term" value="F:DNA-directed DNA polymerase activity"/>
    <property type="evidence" value="ECO:0007669"/>
    <property type="project" value="UniProtKB-KW"/>
</dbReference>
<evidence type="ECO:0000259" key="12">
    <source>
        <dbReference type="SMART" id="SM00481"/>
    </source>
</evidence>
<dbReference type="InterPro" id="IPR040982">
    <property type="entry name" value="DNA_pol3_finger"/>
</dbReference>
<evidence type="ECO:0000256" key="1">
    <source>
        <dbReference type="ARBA" id="ARBA00004496"/>
    </source>
</evidence>
<dbReference type="InterPro" id="IPR011708">
    <property type="entry name" value="DNA_pol3_alpha_NTPase_dom"/>
</dbReference>
<dbReference type="Proteomes" id="UP000199428">
    <property type="component" value="Unassembled WGS sequence"/>
</dbReference>